<feature type="binding site" evidence="7">
    <location>
        <position position="14"/>
    </location>
    <ligand>
        <name>tRNA</name>
        <dbReference type="ChEBI" id="CHEBI:17843"/>
    </ligand>
</feature>
<comment type="similarity">
    <text evidence="5 7">Belongs to the PTH family.</text>
</comment>
<evidence type="ECO:0000256" key="2">
    <source>
        <dbReference type="ARBA" id="ARBA00022555"/>
    </source>
</evidence>
<feature type="site" description="Discriminates between blocked and unblocked aminoacyl-tRNA" evidence="7">
    <location>
        <position position="9"/>
    </location>
</feature>
<dbReference type="CDD" id="cd00462">
    <property type="entry name" value="PTH"/>
    <property type="match status" value="1"/>
</dbReference>
<dbReference type="SUPFAM" id="SSF53178">
    <property type="entry name" value="Peptidyl-tRNA hydrolase-like"/>
    <property type="match status" value="1"/>
</dbReference>
<feature type="binding site" evidence="7">
    <location>
        <position position="64"/>
    </location>
    <ligand>
        <name>tRNA</name>
        <dbReference type="ChEBI" id="CHEBI:17843"/>
    </ligand>
</feature>
<gene>
    <name evidence="7 8" type="primary">pth</name>
    <name evidence="8" type="ORF">WBAD_0136</name>
</gene>
<comment type="subcellular location">
    <subcellularLocation>
        <location evidence="7">Cytoplasm</location>
    </subcellularLocation>
</comment>
<feature type="binding site" evidence="7">
    <location>
        <position position="66"/>
    </location>
    <ligand>
        <name>tRNA</name>
        <dbReference type="ChEBI" id="CHEBI:17843"/>
    </ligand>
</feature>
<evidence type="ECO:0000256" key="5">
    <source>
        <dbReference type="ARBA" id="ARBA00038063"/>
    </source>
</evidence>
<evidence type="ECO:0000256" key="7">
    <source>
        <dbReference type="HAMAP-Rule" id="MF_00083"/>
    </source>
</evidence>
<dbReference type="GO" id="GO:0005737">
    <property type="term" value="C:cytoplasm"/>
    <property type="evidence" value="ECO:0007669"/>
    <property type="project" value="UniProtKB-SubCell"/>
</dbReference>
<reference evidence="8" key="1">
    <citation type="submission" date="2018-04" db="EMBL/GenBank/DDBJ databases">
        <authorList>
            <person name="Go L.Y."/>
            <person name="Mitchell J.A."/>
        </authorList>
    </citation>
    <scope>NUCLEOTIDE SEQUENCE</scope>
    <source>
        <strain evidence="8">WBAD</strain>
    </source>
</reference>
<dbReference type="InterPro" id="IPR001328">
    <property type="entry name" value="Pept_tRNA_hydro"/>
</dbReference>
<dbReference type="HAMAP" id="MF_00083">
    <property type="entry name" value="Pept_tRNA_hydro_bact"/>
    <property type="match status" value="1"/>
</dbReference>
<keyword evidence="3 7" id="KW-0378">Hydrolase</keyword>
<name>A0A3B0IYI7_9RICK</name>
<dbReference type="FunFam" id="3.40.50.1470:FF:000001">
    <property type="entry name" value="Peptidyl-tRNA hydrolase"/>
    <property type="match status" value="1"/>
</dbReference>
<keyword evidence="7" id="KW-0963">Cytoplasm</keyword>
<evidence type="ECO:0000313" key="8">
    <source>
        <dbReference type="EMBL" id="SPP32775.1"/>
    </source>
</evidence>
<dbReference type="AlphaFoldDB" id="A0A3B0IYI7"/>
<comment type="catalytic activity">
    <reaction evidence="7">
        <text>an N-acyl-L-alpha-aminoacyl-tRNA + H2O = an N-acyl-L-amino acid + a tRNA + H(+)</text>
        <dbReference type="Rhea" id="RHEA:54448"/>
        <dbReference type="Rhea" id="RHEA-COMP:10123"/>
        <dbReference type="Rhea" id="RHEA-COMP:13883"/>
        <dbReference type="ChEBI" id="CHEBI:15377"/>
        <dbReference type="ChEBI" id="CHEBI:15378"/>
        <dbReference type="ChEBI" id="CHEBI:59874"/>
        <dbReference type="ChEBI" id="CHEBI:78442"/>
        <dbReference type="ChEBI" id="CHEBI:138191"/>
        <dbReference type="EC" id="3.1.1.29"/>
    </reaction>
</comment>
<dbReference type="PANTHER" id="PTHR17224:SF1">
    <property type="entry name" value="PEPTIDYL-TRNA HYDROLASE"/>
    <property type="match status" value="1"/>
</dbReference>
<organism evidence="8">
    <name type="scientific">Wolbachia endosymbiont of Aleurodicus dispersus</name>
    <dbReference type="NCBI Taxonomy" id="1288877"/>
    <lineage>
        <taxon>Bacteria</taxon>
        <taxon>Pseudomonadati</taxon>
        <taxon>Pseudomonadota</taxon>
        <taxon>Alphaproteobacteria</taxon>
        <taxon>Rickettsiales</taxon>
        <taxon>Anaplasmataceae</taxon>
        <taxon>Wolbachieae</taxon>
        <taxon>Wolbachia</taxon>
    </lineage>
</organism>
<dbReference type="InterPro" id="IPR036416">
    <property type="entry name" value="Pept_tRNA_hydro_sf"/>
</dbReference>
<dbReference type="EMBL" id="OUNE01000024">
    <property type="protein sequence ID" value="SPP32775.1"/>
    <property type="molecule type" value="Genomic_DNA"/>
</dbReference>
<dbReference type="GO" id="GO:0000049">
    <property type="term" value="F:tRNA binding"/>
    <property type="evidence" value="ECO:0007669"/>
    <property type="project" value="UniProtKB-UniRule"/>
</dbReference>
<dbReference type="GO" id="GO:0004045">
    <property type="term" value="F:peptidyl-tRNA hydrolase activity"/>
    <property type="evidence" value="ECO:0007669"/>
    <property type="project" value="UniProtKB-UniRule"/>
</dbReference>
<dbReference type="PANTHER" id="PTHR17224">
    <property type="entry name" value="PEPTIDYL-TRNA HYDROLASE"/>
    <property type="match status" value="1"/>
</dbReference>
<feature type="site" description="Stabilizes the basic form of H active site to accept a proton" evidence="7">
    <location>
        <position position="91"/>
    </location>
</feature>
<dbReference type="GO" id="GO:0072344">
    <property type="term" value="P:rescue of stalled ribosome"/>
    <property type="evidence" value="ECO:0007669"/>
    <property type="project" value="UniProtKB-UniRule"/>
</dbReference>
<dbReference type="Gene3D" id="3.40.50.1470">
    <property type="entry name" value="Peptidyl-tRNA hydrolase"/>
    <property type="match status" value="1"/>
</dbReference>
<comment type="function">
    <text evidence="7">Hydrolyzes ribosome-free peptidyl-tRNAs (with 1 or more amino acids incorporated), which drop off the ribosome during protein synthesis, or as a result of ribosome stalling.</text>
</comment>
<feature type="binding site" evidence="7">
    <location>
        <position position="112"/>
    </location>
    <ligand>
        <name>tRNA</name>
        <dbReference type="ChEBI" id="CHEBI:17843"/>
    </ligand>
</feature>
<keyword evidence="2 7" id="KW-0820">tRNA-binding</keyword>
<dbReference type="EC" id="3.1.1.29" evidence="1 7"/>
<comment type="subunit">
    <text evidence="7">Monomer.</text>
</comment>
<protein>
    <recommendedName>
        <fullName evidence="6 7">Peptidyl-tRNA hydrolase</fullName>
        <shortName evidence="7">Pth</shortName>
        <ecNumber evidence="1 7">3.1.1.29</ecNumber>
    </recommendedName>
</protein>
<dbReference type="InterPro" id="IPR018171">
    <property type="entry name" value="Pept_tRNA_hydro_CS"/>
</dbReference>
<proteinExistence type="inferred from homology"/>
<sequence length="184" mass="20513">MHLIAGLGNPGSKYELTHHNIGFIVIDAIHKYWNFQSFSNKADYLITSGIINNNKIMLIKPYSFMNNSGIPIAKIKNFYKLSLDNIIVLHDDADLKFGRIKVKKGGSSAGHNGLKSIDSLIGNDYWRLRFGVGRPEGQKSLADYVLSKFENFDNVILLVEKIAKNIHLMLQGDNTAFISSVGSV</sequence>
<evidence type="ECO:0000256" key="3">
    <source>
        <dbReference type="ARBA" id="ARBA00022801"/>
    </source>
</evidence>
<keyword evidence="4 7" id="KW-0694">RNA-binding</keyword>
<dbReference type="PROSITE" id="PS01196">
    <property type="entry name" value="PEPT_TRNA_HYDROL_2"/>
    <property type="match status" value="1"/>
</dbReference>
<evidence type="ECO:0000256" key="1">
    <source>
        <dbReference type="ARBA" id="ARBA00013260"/>
    </source>
</evidence>
<dbReference type="GO" id="GO:0006515">
    <property type="term" value="P:protein quality control for misfolded or incompletely synthesized proteins"/>
    <property type="evidence" value="ECO:0007669"/>
    <property type="project" value="UniProtKB-UniRule"/>
</dbReference>
<dbReference type="Pfam" id="PF01195">
    <property type="entry name" value="Pept_tRNA_hydro"/>
    <property type="match status" value="1"/>
</dbReference>
<comment type="function">
    <text evidence="7">Catalyzes the release of premature peptidyl moieties from peptidyl-tRNA molecules trapped in stalled 50S ribosomal subunits, and thus maintains levels of free tRNAs and 50S ribosomes.</text>
</comment>
<evidence type="ECO:0000256" key="6">
    <source>
        <dbReference type="ARBA" id="ARBA00050038"/>
    </source>
</evidence>
<feature type="active site" description="Proton acceptor" evidence="7">
    <location>
        <position position="19"/>
    </location>
</feature>
<dbReference type="NCBIfam" id="TIGR00447">
    <property type="entry name" value="pth"/>
    <property type="match status" value="1"/>
</dbReference>
<evidence type="ECO:0000256" key="4">
    <source>
        <dbReference type="ARBA" id="ARBA00022884"/>
    </source>
</evidence>
<accession>A0A3B0IYI7</accession>